<dbReference type="EMBL" id="GDID01006744">
    <property type="protein sequence ID" value="JAP89862.1"/>
    <property type="molecule type" value="Transcribed_RNA"/>
</dbReference>
<organism evidence="1">
    <name type="scientific">Trepomonas sp. PC1</name>
    <dbReference type="NCBI Taxonomy" id="1076344"/>
    <lineage>
        <taxon>Eukaryota</taxon>
        <taxon>Metamonada</taxon>
        <taxon>Diplomonadida</taxon>
        <taxon>Hexamitidae</taxon>
        <taxon>Hexamitinae</taxon>
        <taxon>Trepomonas</taxon>
    </lineage>
</organism>
<dbReference type="InterPro" id="IPR016024">
    <property type="entry name" value="ARM-type_fold"/>
</dbReference>
<sequence length="532" mass="62264">CSYHLKKDTHNDYLMEFYALLQTFDEQSLQLTQKSFSPQLIRQWHNELQKLKQTDKIQIIIDILTILQIKSNDLMVFFIGFINKQTSDVKESIINYFQNVYYEDFVQKLEESKIFEIIQFRQIFCSYADKTSNIYYSQLFSICNQEIDKLQTNSPLILKILLEIVLTNPSLQKQAAQKLIQFLSQNEVNTFQSEIFNIIINQIRIQSQSKKVALLNSMLMILNLLSKQDSEGSLKSQKFGDFALISRLIPDFTLLLDAKFQQQLPNLVFQEPFVGLVLQTSTHHLFIQDVFLPIICLFEQNQKFQQIFDLIGRVGSPNLYFKLFDDLYSRGLKGQVCKLVSQFRFKINKVHFKSDNDEEKQMADSFNRYNFGQVQQQMQKKLKKIYPLLVLQNKPVSSLNQVLKEDLHTQNMQVFIGLLQKCNFSHDLKTIFNAILSKLNDKMYSRREKARENLASIASCLSIDKLEELVHDVINVFKDDATPCLISSAVEKLLKNIWLDSQKGEELINQVEEERITDLLKQQNQKSFQQKT</sequence>
<reference evidence="1" key="1">
    <citation type="submission" date="2015-07" db="EMBL/GenBank/DDBJ databases">
        <title>Adaptation to a free-living lifestyle via gene acquisitions in the diplomonad Trepomonas sp. PC1.</title>
        <authorList>
            <person name="Xu F."/>
            <person name="Jerlstrom-Hultqvist J."/>
            <person name="Kolisko M."/>
            <person name="Simpson A.G.B."/>
            <person name="Roger A.J."/>
            <person name="Svard S.G."/>
            <person name="Andersson J.O."/>
        </authorList>
    </citation>
    <scope>NUCLEOTIDE SEQUENCE</scope>
    <source>
        <strain evidence="1">PC1</strain>
    </source>
</reference>
<name>A0A146JYT1_9EUKA</name>
<dbReference type="AlphaFoldDB" id="A0A146JYT1"/>
<protein>
    <submittedName>
        <fullName evidence="1">Uncharacterized protein</fullName>
    </submittedName>
</protein>
<evidence type="ECO:0000313" key="1">
    <source>
        <dbReference type="EMBL" id="JAP89862.1"/>
    </source>
</evidence>
<feature type="non-terminal residue" evidence="1">
    <location>
        <position position="1"/>
    </location>
</feature>
<accession>A0A146JYT1</accession>
<feature type="non-terminal residue" evidence="1">
    <location>
        <position position="532"/>
    </location>
</feature>
<dbReference type="SUPFAM" id="SSF48371">
    <property type="entry name" value="ARM repeat"/>
    <property type="match status" value="1"/>
</dbReference>
<gene>
    <name evidence="1" type="ORF">TPC1_30643</name>
</gene>
<proteinExistence type="predicted"/>